<dbReference type="InterPro" id="IPR002059">
    <property type="entry name" value="CSP_DNA-bd"/>
</dbReference>
<dbReference type="InterPro" id="IPR050181">
    <property type="entry name" value="Cold_shock_domain"/>
</dbReference>
<dbReference type="SMART" id="SM00357">
    <property type="entry name" value="CSP"/>
    <property type="match status" value="1"/>
</dbReference>
<keyword evidence="4" id="KW-1185">Reference proteome</keyword>
<dbReference type="PRINTS" id="PR00050">
    <property type="entry name" value="COLDSHOCK"/>
</dbReference>
<dbReference type="EMBL" id="JAVIIZ010000032">
    <property type="protein sequence ID" value="MDX8476392.1"/>
    <property type="molecule type" value="Genomic_DNA"/>
</dbReference>
<accession>A0ABU4XRV2</accession>
<evidence type="ECO:0000313" key="4">
    <source>
        <dbReference type="Proteomes" id="UP001271780"/>
    </source>
</evidence>
<reference evidence="3 4" key="1">
    <citation type="submission" date="2023-08" db="EMBL/GenBank/DDBJ databases">
        <title>Implementing the SeqCode for naming new Mesorhizobium species isolated from Vachellia karroo root nodules.</title>
        <authorList>
            <person name="Van Lill M."/>
        </authorList>
    </citation>
    <scope>NUCLEOTIDE SEQUENCE [LARGE SCALE GENOMIC DNA]</scope>
    <source>
        <strain evidence="3 4">VK23A</strain>
    </source>
</reference>
<sequence length="86" mass="9017">MKASTPQRVADRSSVGLGPQSGVSGTVKFYNPERGLGFIAPESGEKDIFVHASALTRSGLAAQVEGQKVFAECAAGKRGLERIRLA</sequence>
<evidence type="ECO:0000256" key="1">
    <source>
        <dbReference type="SAM" id="MobiDB-lite"/>
    </source>
</evidence>
<evidence type="ECO:0000313" key="3">
    <source>
        <dbReference type="EMBL" id="MDX8476392.1"/>
    </source>
</evidence>
<dbReference type="Proteomes" id="UP001271780">
    <property type="component" value="Unassembled WGS sequence"/>
</dbReference>
<feature type="region of interest" description="Disordered" evidence="1">
    <location>
        <begin position="1"/>
        <end position="21"/>
    </location>
</feature>
<protein>
    <submittedName>
        <fullName evidence="3">Cold-shock protein</fullName>
    </submittedName>
</protein>
<dbReference type="PANTHER" id="PTHR11544">
    <property type="entry name" value="COLD SHOCK DOMAIN CONTAINING PROTEINS"/>
    <property type="match status" value="1"/>
</dbReference>
<organism evidence="3 4">
    <name type="scientific">Mesorhizobium dulcispinae</name>
    <dbReference type="NCBI Taxonomy" id="3072316"/>
    <lineage>
        <taxon>Bacteria</taxon>
        <taxon>Pseudomonadati</taxon>
        <taxon>Pseudomonadota</taxon>
        <taxon>Alphaproteobacteria</taxon>
        <taxon>Hyphomicrobiales</taxon>
        <taxon>Phyllobacteriaceae</taxon>
        <taxon>Mesorhizobium</taxon>
    </lineage>
</organism>
<comment type="caution">
    <text evidence="3">The sequence shown here is derived from an EMBL/GenBank/DDBJ whole genome shotgun (WGS) entry which is preliminary data.</text>
</comment>
<dbReference type="InterPro" id="IPR011129">
    <property type="entry name" value="CSD"/>
</dbReference>
<proteinExistence type="predicted"/>
<dbReference type="InterPro" id="IPR012340">
    <property type="entry name" value="NA-bd_OB-fold"/>
</dbReference>
<dbReference type="CDD" id="cd04458">
    <property type="entry name" value="CSP_CDS"/>
    <property type="match status" value="1"/>
</dbReference>
<dbReference type="SUPFAM" id="SSF50249">
    <property type="entry name" value="Nucleic acid-binding proteins"/>
    <property type="match status" value="1"/>
</dbReference>
<dbReference type="RefSeq" id="WP_320229396.1">
    <property type="nucleotide sequence ID" value="NZ_JAVIIX010000031.1"/>
</dbReference>
<evidence type="ECO:0000259" key="2">
    <source>
        <dbReference type="PROSITE" id="PS51857"/>
    </source>
</evidence>
<gene>
    <name evidence="3" type="ORF">RFM27_30470</name>
</gene>
<name>A0ABU4XRV2_9HYPH</name>
<dbReference type="Pfam" id="PF00313">
    <property type="entry name" value="CSD"/>
    <property type="match status" value="1"/>
</dbReference>
<feature type="domain" description="CSD" evidence="2">
    <location>
        <begin position="22"/>
        <end position="86"/>
    </location>
</feature>
<dbReference type="PROSITE" id="PS51857">
    <property type="entry name" value="CSD_2"/>
    <property type="match status" value="1"/>
</dbReference>
<dbReference type="Gene3D" id="2.40.50.140">
    <property type="entry name" value="Nucleic acid-binding proteins"/>
    <property type="match status" value="1"/>
</dbReference>